<dbReference type="EMBL" id="CAMXCT030003103">
    <property type="protein sequence ID" value="CAL4789756.1"/>
    <property type="molecule type" value="Genomic_DNA"/>
</dbReference>
<reference evidence="2" key="1">
    <citation type="submission" date="2022-10" db="EMBL/GenBank/DDBJ databases">
        <authorList>
            <person name="Chen Y."/>
            <person name="Dougan E. K."/>
            <person name="Chan C."/>
            <person name="Rhodes N."/>
            <person name="Thang M."/>
        </authorList>
    </citation>
    <scope>NUCLEOTIDE SEQUENCE</scope>
</reference>
<feature type="compositionally biased region" description="Pro residues" evidence="1">
    <location>
        <begin position="801"/>
        <end position="815"/>
    </location>
</feature>
<protein>
    <submittedName>
        <fullName evidence="3">DDE-1 domain-containing protein</fullName>
    </submittedName>
</protein>
<accession>A0A9P1D316</accession>
<dbReference type="AlphaFoldDB" id="A0A9P1D316"/>
<comment type="caution">
    <text evidence="2">The sequence shown here is derived from an EMBL/GenBank/DDBJ whole genome shotgun (WGS) entry which is preliminary data.</text>
</comment>
<evidence type="ECO:0000313" key="4">
    <source>
        <dbReference type="Proteomes" id="UP001152797"/>
    </source>
</evidence>
<feature type="compositionally biased region" description="Low complexity" evidence="1">
    <location>
        <begin position="846"/>
        <end position="860"/>
    </location>
</feature>
<evidence type="ECO:0000256" key="1">
    <source>
        <dbReference type="SAM" id="MobiDB-lite"/>
    </source>
</evidence>
<feature type="region of interest" description="Disordered" evidence="1">
    <location>
        <begin position="795"/>
        <end position="885"/>
    </location>
</feature>
<keyword evidence="4" id="KW-1185">Reference proteome</keyword>
<feature type="compositionally biased region" description="Acidic residues" evidence="1">
    <location>
        <begin position="871"/>
        <end position="883"/>
    </location>
</feature>
<proteinExistence type="predicted"/>
<dbReference type="EMBL" id="CAMXCT010003103">
    <property type="protein sequence ID" value="CAI4002444.1"/>
    <property type="molecule type" value="Genomic_DNA"/>
</dbReference>
<name>A0A9P1D316_9DINO</name>
<gene>
    <name evidence="2" type="ORF">C1SCF055_LOCUS28395</name>
</gene>
<reference evidence="3 4" key="2">
    <citation type="submission" date="2024-05" db="EMBL/GenBank/DDBJ databases">
        <authorList>
            <person name="Chen Y."/>
            <person name="Shah S."/>
            <person name="Dougan E. K."/>
            <person name="Thang M."/>
            <person name="Chan C."/>
        </authorList>
    </citation>
    <scope>NUCLEOTIDE SEQUENCE [LARGE SCALE GENOMIC DNA]</scope>
</reference>
<evidence type="ECO:0000313" key="3">
    <source>
        <dbReference type="EMBL" id="CAL4789756.1"/>
    </source>
</evidence>
<dbReference type="EMBL" id="CAMXCT020003103">
    <property type="protein sequence ID" value="CAL1155819.1"/>
    <property type="molecule type" value="Genomic_DNA"/>
</dbReference>
<sequence length="965" mass="106504">MAPKKLSGAQIARLSVPNLYHHLDEWGVEHTGKDLISELRGDDASFADFASPPLPPPAIAPEDQLAVCADCGMELNAANRSALATYCRKCFFVNVAANRRQLKKPPQDAEHCILCSVELSSDNKSPTPACCHACWESQEAIAEALQAQVAASDVSEAAKPVSQQVEPSVASDIPDGSSFNWARQTRESETVWHARVQGFLDGPDCKKQKDYIETWKKFTQEEKEAFRAMVKSKCSKETSANALSDAGPKMTGKPWYAMSGELRTICLPENYTVDRLRSDFAKFAESAAAIASNDQARWEMYCLIFLLLRKPDSGLANAAAAERELGDLHVNRKRLYQMAKNYEVLMKMSKLSLFDDMHAVDESSLKQRVNDLRPLYQTTSLWRGFKDWVAKHKPERDALSLSKLKTKTLVEITSCEPHIVSQAFTTLENMLERAQIIHNGRLVPSECSRVAVCDEKGFSSRSDQHVRGVVTKEMKGKSSTSMTACSFDHITVCSFMPLLGEPLPPGVICPFKKVNTHWQECWQSARFYAHDSGSQTPHSFTDMLLHCYLKPMRVRWPDLQQRLVLCMDSGGGSLLHLTVETAVVCERYACDVFLIPSYCTKAMCALDQQPHARMSLQWSSFKRQFALQQGELGVIPALRALKLIVTEALSSKHSAAGWAHVGLVPGEPINRNKVLLDRFDECFQSKRSGAKLEEKPESKGSAVLDLVSKVAPKKEKCSNPDCRKAFAVTYKHCPSCGAENSHFDAQELMLSGPGKKSGWVKGLTEAIEPETDKERLLATSATDWLSAVRKRSSTAALAPCTPAPGTPAPSTPAPKPAAAAPSTPLKTLKGTSSLQPAEGEQGPILAAPASASSSSKAKAPGHLEGKQKEEASEESPDDFDLESPEGAQTFLEAFWRREKRSEVRPVIQYFLSELKKESTKSKTMADLIQLRVTKPKILNTSQGRASFIAAWKANRSKRFAKHPQK</sequence>
<organism evidence="2">
    <name type="scientific">Cladocopium goreaui</name>
    <dbReference type="NCBI Taxonomy" id="2562237"/>
    <lineage>
        <taxon>Eukaryota</taxon>
        <taxon>Sar</taxon>
        <taxon>Alveolata</taxon>
        <taxon>Dinophyceae</taxon>
        <taxon>Suessiales</taxon>
        <taxon>Symbiodiniaceae</taxon>
        <taxon>Cladocopium</taxon>
    </lineage>
</organism>
<evidence type="ECO:0000313" key="2">
    <source>
        <dbReference type="EMBL" id="CAI4002444.1"/>
    </source>
</evidence>
<feature type="compositionally biased region" description="Basic and acidic residues" evidence="1">
    <location>
        <begin position="861"/>
        <end position="870"/>
    </location>
</feature>
<dbReference type="Proteomes" id="UP001152797">
    <property type="component" value="Unassembled WGS sequence"/>
</dbReference>